<dbReference type="GO" id="GO:0003677">
    <property type="term" value="F:DNA binding"/>
    <property type="evidence" value="ECO:0007669"/>
    <property type="project" value="UniProtKB-KW"/>
</dbReference>
<name>A0A1T2CPX1_SOVGS</name>
<dbReference type="RefSeq" id="WP_078453439.1">
    <property type="nucleotide sequence ID" value="NZ_MPNX01000020.1"/>
</dbReference>
<feature type="domain" description="Tyr recombinase" evidence="5">
    <location>
        <begin position="167"/>
        <end position="332"/>
    </location>
</feature>
<dbReference type="GO" id="GO:0006310">
    <property type="term" value="P:DNA recombination"/>
    <property type="evidence" value="ECO:0007669"/>
    <property type="project" value="UniProtKB-KW"/>
</dbReference>
<dbReference type="Gene3D" id="1.10.443.10">
    <property type="entry name" value="Intergrase catalytic core"/>
    <property type="match status" value="1"/>
</dbReference>
<evidence type="ECO:0000313" key="7">
    <source>
        <dbReference type="Proteomes" id="UP000190962"/>
    </source>
</evidence>
<protein>
    <recommendedName>
        <fullName evidence="5">Tyr recombinase domain-containing protein</fullName>
    </recommendedName>
</protein>
<evidence type="ECO:0000256" key="4">
    <source>
        <dbReference type="ARBA" id="ARBA00023172"/>
    </source>
</evidence>
<dbReference type="PROSITE" id="PS51898">
    <property type="entry name" value="TYR_RECOMBINASE"/>
    <property type="match status" value="1"/>
</dbReference>
<dbReference type="PANTHER" id="PTHR30349:SF64">
    <property type="entry name" value="PROPHAGE INTEGRASE INTD-RELATED"/>
    <property type="match status" value="1"/>
</dbReference>
<comment type="similarity">
    <text evidence="1">Belongs to the 'phage' integrase family.</text>
</comment>
<dbReference type="InterPro" id="IPR011010">
    <property type="entry name" value="DNA_brk_join_enz"/>
</dbReference>
<gene>
    <name evidence="6" type="ORF">BOV88_11290</name>
</gene>
<keyword evidence="4" id="KW-0233">DNA recombination</keyword>
<keyword evidence="2" id="KW-0229">DNA integration</keyword>
<keyword evidence="3" id="KW-0238">DNA-binding</keyword>
<dbReference type="InterPro" id="IPR010998">
    <property type="entry name" value="Integrase_recombinase_N"/>
</dbReference>
<comment type="caution">
    <text evidence="6">The sequence shown here is derived from an EMBL/GenBank/DDBJ whole genome shotgun (WGS) entry which is preliminary data.</text>
</comment>
<proteinExistence type="inferred from homology"/>
<dbReference type="Pfam" id="PF00589">
    <property type="entry name" value="Phage_integrase"/>
    <property type="match status" value="1"/>
</dbReference>
<dbReference type="EMBL" id="MPNX01000020">
    <property type="protein sequence ID" value="OOY34174.1"/>
    <property type="molecule type" value="Genomic_DNA"/>
</dbReference>
<dbReference type="CDD" id="cd00796">
    <property type="entry name" value="INT_Rci_Hp1_C"/>
    <property type="match status" value="1"/>
</dbReference>
<dbReference type="GO" id="GO:0015074">
    <property type="term" value="P:DNA integration"/>
    <property type="evidence" value="ECO:0007669"/>
    <property type="project" value="UniProtKB-KW"/>
</dbReference>
<dbReference type="Proteomes" id="UP000190962">
    <property type="component" value="Unassembled WGS sequence"/>
</dbReference>
<dbReference type="AlphaFoldDB" id="A0A1T2CPX1"/>
<dbReference type="SUPFAM" id="SSF56349">
    <property type="entry name" value="DNA breaking-rejoining enzymes"/>
    <property type="match status" value="1"/>
</dbReference>
<dbReference type="InterPro" id="IPR002104">
    <property type="entry name" value="Integrase_catalytic"/>
</dbReference>
<dbReference type="InterPro" id="IPR050090">
    <property type="entry name" value="Tyrosine_recombinase_XerCD"/>
</dbReference>
<reference evidence="6 7" key="1">
    <citation type="submission" date="2016-11" db="EMBL/GenBank/DDBJ databases">
        <title>Mixed transmission modes and dynamic genome evolution in an obligate animal-bacterial symbiosis.</title>
        <authorList>
            <person name="Russell S.L."/>
            <person name="Corbett-Detig R.B."/>
            <person name="Cavanaugh C.M."/>
        </authorList>
    </citation>
    <scope>NUCLEOTIDE SEQUENCE [LARGE SCALE GENOMIC DNA]</scope>
    <source>
        <strain evidence="6">MA-KB16</strain>
    </source>
</reference>
<evidence type="ECO:0000313" key="6">
    <source>
        <dbReference type="EMBL" id="OOY34174.1"/>
    </source>
</evidence>
<dbReference type="Gene3D" id="1.10.150.130">
    <property type="match status" value="1"/>
</dbReference>
<accession>A0A1T2CPX1</accession>
<organism evidence="6 7">
    <name type="scientific">Solemya velum gill symbiont</name>
    <dbReference type="NCBI Taxonomy" id="2340"/>
    <lineage>
        <taxon>Bacteria</taxon>
        <taxon>Pseudomonadati</taxon>
        <taxon>Pseudomonadota</taxon>
        <taxon>Gammaproteobacteria</taxon>
        <taxon>sulfur-oxidizing symbionts</taxon>
    </lineage>
</organism>
<evidence type="ECO:0000259" key="5">
    <source>
        <dbReference type="PROSITE" id="PS51898"/>
    </source>
</evidence>
<dbReference type="PANTHER" id="PTHR30349">
    <property type="entry name" value="PHAGE INTEGRASE-RELATED"/>
    <property type="match status" value="1"/>
</dbReference>
<sequence>MAWLREKNGRFYLAWKESGKERTSALGKITRKKAEVELALFEARAETPNPSGMTFFRFAEKYLCWHKCEYPSSHSRIYQIINQHLVPAFRFEMIGVLKPERVEGYKAGRMKSCRKIESTGEKVYVALTTVQKEIHTLKAMLNKAVEWGIIKANPIKYVKPPKDTKDAPPPFYSGKQLATLYEASNPMHEGIWRLAANTGLRRGELIQLRKDDLKEQGIQVISREGHRTKSGKWRLVPWTDGAKAAIQSLSGVDGDFVIPRVHGASLSRAFVTDAKRADLPGSLHWLRHTFASHLVMNNMPLRVVQQVMGHSTIAVTERYAHLSDDYMRDKMSGFSI</sequence>
<evidence type="ECO:0000256" key="1">
    <source>
        <dbReference type="ARBA" id="ARBA00008857"/>
    </source>
</evidence>
<dbReference type="InterPro" id="IPR013762">
    <property type="entry name" value="Integrase-like_cat_sf"/>
</dbReference>
<evidence type="ECO:0000256" key="3">
    <source>
        <dbReference type="ARBA" id="ARBA00023125"/>
    </source>
</evidence>
<evidence type="ECO:0000256" key="2">
    <source>
        <dbReference type="ARBA" id="ARBA00022908"/>
    </source>
</evidence>